<keyword evidence="15" id="KW-0472">Membrane</keyword>
<keyword evidence="9" id="KW-0479">Metal-binding</keyword>
<dbReference type="InterPro" id="IPR004429">
    <property type="entry name" value="Isopropylmalate_DH"/>
</dbReference>
<keyword evidence="10" id="KW-0460">Magnesium</keyword>
<feature type="domain" description="Isopropylmalate dehydrogenase-like" evidence="16">
    <location>
        <begin position="1"/>
        <end position="187"/>
    </location>
</feature>
<comment type="similarity">
    <text evidence="4">Belongs to the isocitrate and isopropylmalate dehydrogenases family.</text>
</comment>
<evidence type="ECO:0000256" key="7">
    <source>
        <dbReference type="ARBA" id="ARBA00022430"/>
    </source>
</evidence>
<keyword evidence="15" id="KW-0812">Transmembrane</keyword>
<evidence type="ECO:0000259" key="16">
    <source>
        <dbReference type="SMART" id="SM01329"/>
    </source>
</evidence>
<evidence type="ECO:0000256" key="13">
    <source>
        <dbReference type="ARBA" id="ARBA00023304"/>
    </source>
</evidence>
<evidence type="ECO:0000256" key="9">
    <source>
        <dbReference type="ARBA" id="ARBA00022723"/>
    </source>
</evidence>
<evidence type="ECO:0000313" key="18">
    <source>
        <dbReference type="Proteomes" id="UP001485043"/>
    </source>
</evidence>
<comment type="cofactor">
    <cofactor evidence="2">
        <name>Mg(2+)</name>
        <dbReference type="ChEBI" id="CHEBI:18420"/>
    </cofactor>
</comment>
<comment type="subunit">
    <text evidence="5">Homodimer.</text>
</comment>
<evidence type="ECO:0000256" key="15">
    <source>
        <dbReference type="SAM" id="Phobius"/>
    </source>
</evidence>
<gene>
    <name evidence="17" type="ORF">WJX84_002099</name>
</gene>
<dbReference type="PROSITE" id="PS00470">
    <property type="entry name" value="IDH_IMDH"/>
    <property type="match status" value="1"/>
</dbReference>
<dbReference type="GO" id="GO:0000287">
    <property type="term" value="F:magnesium ion binding"/>
    <property type="evidence" value="ECO:0007669"/>
    <property type="project" value="InterPro"/>
</dbReference>
<proteinExistence type="inferred from homology"/>
<comment type="similarity">
    <text evidence="3">Belongs to the drug/metabolite transporter (DMT) superfamily. Plant drug/metabolite exporter (P-DME) (TC 2.A.7.4) family.</text>
</comment>
<dbReference type="PANTHER" id="PTHR42979:SF1">
    <property type="entry name" value="3-ISOPROPYLMALATE DEHYDROGENASE"/>
    <property type="match status" value="1"/>
</dbReference>
<feature type="region of interest" description="Disordered" evidence="14">
    <location>
        <begin position="512"/>
        <end position="537"/>
    </location>
</feature>
<keyword evidence="13" id="KW-0100">Branched-chain amino acid biosynthesis</keyword>
<evidence type="ECO:0000256" key="6">
    <source>
        <dbReference type="ARBA" id="ARBA00013101"/>
    </source>
</evidence>
<evidence type="ECO:0000256" key="1">
    <source>
        <dbReference type="ARBA" id="ARBA00001936"/>
    </source>
</evidence>
<dbReference type="Gene3D" id="3.40.718.10">
    <property type="entry name" value="Isopropylmalate Dehydrogenase"/>
    <property type="match status" value="1"/>
</dbReference>
<comment type="caution">
    <text evidence="17">The sequence shown here is derived from an EMBL/GenBank/DDBJ whole genome shotgun (WGS) entry which is preliminary data.</text>
</comment>
<reference evidence="17 18" key="1">
    <citation type="journal article" date="2024" name="Nat. Commun.">
        <title>Phylogenomics reveals the evolutionary origins of lichenization in chlorophyte algae.</title>
        <authorList>
            <person name="Puginier C."/>
            <person name="Libourel C."/>
            <person name="Otte J."/>
            <person name="Skaloud P."/>
            <person name="Haon M."/>
            <person name="Grisel S."/>
            <person name="Petersen M."/>
            <person name="Berrin J.G."/>
            <person name="Delaux P.M."/>
            <person name="Dal Grande F."/>
            <person name="Keller J."/>
        </authorList>
    </citation>
    <scope>NUCLEOTIDE SEQUENCE [LARGE SCALE GENOMIC DNA]</scope>
    <source>
        <strain evidence="17 18">SAG 2523</strain>
    </source>
</reference>
<evidence type="ECO:0000256" key="4">
    <source>
        <dbReference type="ARBA" id="ARBA00007769"/>
    </source>
</evidence>
<dbReference type="AlphaFoldDB" id="A0AAW1SVH0"/>
<dbReference type="SUPFAM" id="SSF53659">
    <property type="entry name" value="Isocitrate/Isopropylmalate dehydrogenase-like"/>
    <property type="match status" value="1"/>
</dbReference>
<feature type="transmembrane region" description="Helical" evidence="15">
    <location>
        <begin position="317"/>
        <end position="338"/>
    </location>
</feature>
<dbReference type="InterPro" id="IPR019818">
    <property type="entry name" value="IsoCit/isopropylmalate_DH_CS"/>
</dbReference>
<keyword evidence="15" id="KW-1133">Transmembrane helix</keyword>
<evidence type="ECO:0000256" key="5">
    <source>
        <dbReference type="ARBA" id="ARBA00011738"/>
    </source>
</evidence>
<keyword evidence="8" id="KW-0028">Amino-acid biosynthesis</keyword>
<dbReference type="GO" id="GO:0009098">
    <property type="term" value="P:L-leucine biosynthetic process"/>
    <property type="evidence" value="ECO:0007669"/>
    <property type="project" value="UniProtKB-KW"/>
</dbReference>
<evidence type="ECO:0000256" key="11">
    <source>
        <dbReference type="ARBA" id="ARBA00023002"/>
    </source>
</evidence>
<evidence type="ECO:0000256" key="10">
    <source>
        <dbReference type="ARBA" id="ARBA00022842"/>
    </source>
</evidence>
<dbReference type="SMART" id="SM01329">
    <property type="entry name" value="Iso_dh"/>
    <property type="match status" value="1"/>
</dbReference>
<evidence type="ECO:0000256" key="14">
    <source>
        <dbReference type="SAM" id="MobiDB-lite"/>
    </source>
</evidence>
<evidence type="ECO:0000256" key="12">
    <source>
        <dbReference type="ARBA" id="ARBA00023027"/>
    </source>
</evidence>
<accession>A0AAW1SVH0</accession>
<keyword evidence="12" id="KW-0520">NAD</keyword>
<dbReference type="PANTHER" id="PTHR42979">
    <property type="entry name" value="3-ISOPROPYLMALATE DEHYDROGENASE"/>
    <property type="match status" value="1"/>
</dbReference>
<feature type="compositionally biased region" description="Low complexity" evidence="14">
    <location>
        <begin position="512"/>
        <end position="526"/>
    </location>
</feature>
<dbReference type="InterPro" id="IPR000620">
    <property type="entry name" value="EamA_dom"/>
</dbReference>
<dbReference type="GO" id="GO:0003862">
    <property type="term" value="F:3-isopropylmalate dehydrogenase activity"/>
    <property type="evidence" value="ECO:0007669"/>
    <property type="project" value="UniProtKB-EC"/>
</dbReference>
<dbReference type="InterPro" id="IPR037185">
    <property type="entry name" value="EmrE-like"/>
</dbReference>
<dbReference type="Proteomes" id="UP001485043">
    <property type="component" value="Unassembled WGS sequence"/>
</dbReference>
<protein>
    <recommendedName>
        <fullName evidence="6">3-isopropylmalate dehydrogenase</fullName>
        <ecNumber evidence="6">1.1.1.85</ecNumber>
    </recommendedName>
</protein>
<evidence type="ECO:0000256" key="8">
    <source>
        <dbReference type="ARBA" id="ARBA00022605"/>
    </source>
</evidence>
<sequence>MVYSEPEVERIAHVAFDAARKRRKRLCSVDKANVLEVSQLWREVVTRVGKEYPDVELSHMYVDNAAMQLLRNPKEFDTVVTGNIFGDILSDEASMLTGSLGMLPSASIPSDGPGIFEPVHGSAPDIAGQDLANPMAMILSAAMMCRYGLNLPQVADDMEAAVTSALDQGFRTGDLMSLGMKQILYLLDSAAALLGLLPKWTPRIRGLVLLNLLVLLVATNWVVLRDTETFFDAFDFAALRFTIAAAAFSPFLSKAVKNPKIVQAGVELGAWSALGYLTQAQGLLTSDASRASFISTFTVLVVPLLSGLSGKGIRRTTIISGLVALVGVGLLESGGSASFDTGDLWNFASAIAFGIQVFRTEHHSRQLPQKSSLQLMSVLLLTIAAISVGAAGFKHPADVAAFAGNPGQYLSHVHPATLPWKQILYTGLLSTDVALWLEVIALQDVSSVEAAIIYTLEPVLGAAFAYLLLGERWGPAGWCGAALIVLSSLATQIWGSPDAPLSEQKIVETAKQATAGTSSQASADGSHSNSGKLLKGS</sequence>
<evidence type="ECO:0000313" key="17">
    <source>
        <dbReference type="EMBL" id="KAK9857968.1"/>
    </source>
</evidence>
<dbReference type="InterPro" id="IPR024084">
    <property type="entry name" value="IsoPropMal-DH-like_dom"/>
</dbReference>
<dbReference type="Pfam" id="PF00892">
    <property type="entry name" value="EamA"/>
    <property type="match status" value="2"/>
</dbReference>
<name>A0AAW1SVH0_9CHLO</name>
<feature type="transmembrane region" description="Helical" evidence="15">
    <location>
        <begin position="373"/>
        <end position="393"/>
    </location>
</feature>
<organism evidence="17 18">
    <name type="scientific">Apatococcus fuscideae</name>
    <dbReference type="NCBI Taxonomy" id="2026836"/>
    <lineage>
        <taxon>Eukaryota</taxon>
        <taxon>Viridiplantae</taxon>
        <taxon>Chlorophyta</taxon>
        <taxon>core chlorophytes</taxon>
        <taxon>Trebouxiophyceae</taxon>
        <taxon>Chlorellales</taxon>
        <taxon>Chlorellaceae</taxon>
        <taxon>Apatococcus</taxon>
    </lineage>
</organism>
<keyword evidence="18" id="KW-1185">Reference proteome</keyword>
<evidence type="ECO:0000256" key="2">
    <source>
        <dbReference type="ARBA" id="ARBA00001946"/>
    </source>
</evidence>
<evidence type="ECO:0000256" key="3">
    <source>
        <dbReference type="ARBA" id="ARBA00007635"/>
    </source>
</evidence>
<dbReference type="Pfam" id="PF00180">
    <property type="entry name" value="Iso_dh"/>
    <property type="match status" value="1"/>
</dbReference>
<dbReference type="EC" id="1.1.1.85" evidence="6"/>
<dbReference type="SUPFAM" id="SSF103481">
    <property type="entry name" value="Multidrug resistance efflux transporter EmrE"/>
    <property type="match status" value="1"/>
</dbReference>
<dbReference type="GO" id="GO:0051287">
    <property type="term" value="F:NAD binding"/>
    <property type="evidence" value="ECO:0007669"/>
    <property type="project" value="InterPro"/>
</dbReference>
<feature type="transmembrane region" description="Helical" evidence="15">
    <location>
        <begin position="206"/>
        <end position="224"/>
    </location>
</feature>
<dbReference type="GO" id="GO:0016020">
    <property type="term" value="C:membrane"/>
    <property type="evidence" value="ECO:0007669"/>
    <property type="project" value="InterPro"/>
</dbReference>
<feature type="transmembrane region" description="Helical" evidence="15">
    <location>
        <begin position="291"/>
        <end position="310"/>
    </location>
</feature>
<keyword evidence="7" id="KW-0432">Leucine biosynthesis</keyword>
<keyword evidence="11" id="KW-0560">Oxidoreductase</keyword>
<dbReference type="EMBL" id="JALJOV010000949">
    <property type="protein sequence ID" value="KAK9857968.1"/>
    <property type="molecule type" value="Genomic_DNA"/>
</dbReference>
<dbReference type="GO" id="GO:0005829">
    <property type="term" value="C:cytosol"/>
    <property type="evidence" value="ECO:0007669"/>
    <property type="project" value="TreeGrafter"/>
</dbReference>
<comment type="cofactor">
    <cofactor evidence="1">
        <name>Mn(2+)</name>
        <dbReference type="ChEBI" id="CHEBI:29035"/>
    </cofactor>
</comment>